<dbReference type="SUPFAM" id="SSF100950">
    <property type="entry name" value="NagB/RpiA/CoA transferase-like"/>
    <property type="match status" value="1"/>
</dbReference>
<dbReference type="PANTHER" id="PTHR30363">
    <property type="entry name" value="HTH-TYPE TRANSCRIPTIONAL REGULATOR SRLR-RELATED"/>
    <property type="match status" value="1"/>
</dbReference>
<dbReference type="PRINTS" id="PR00037">
    <property type="entry name" value="HTHLACR"/>
</dbReference>
<dbReference type="SUPFAM" id="SSF46785">
    <property type="entry name" value="Winged helix' DNA-binding domain"/>
    <property type="match status" value="1"/>
</dbReference>
<dbReference type="AlphaFoldDB" id="A0A315ZWD2"/>
<dbReference type="Gene3D" id="3.40.50.1360">
    <property type="match status" value="1"/>
</dbReference>
<proteinExistence type="predicted"/>
<keyword evidence="3" id="KW-0804">Transcription</keyword>
<reference evidence="6" key="1">
    <citation type="submission" date="2017-07" db="EMBL/GenBank/DDBJ databases">
        <authorList>
            <person name="Varghese N."/>
            <person name="Submissions S."/>
        </authorList>
    </citation>
    <scope>NUCLEOTIDE SEQUENCE [LARGE SCALE GENOMIC DNA]</scope>
    <source>
        <strain evidence="6">NLAE-zl-C134</strain>
    </source>
</reference>
<dbReference type="InterPro" id="IPR001034">
    <property type="entry name" value="DeoR_HTH"/>
</dbReference>
<dbReference type="InterPro" id="IPR018356">
    <property type="entry name" value="Tscrpt_reg_HTH_DeoR_CS"/>
</dbReference>
<gene>
    <name evidence="5" type="ORF">SAMN05216529_10617</name>
</gene>
<dbReference type="SMART" id="SM01134">
    <property type="entry name" value="DeoRC"/>
    <property type="match status" value="1"/>
</dbReference>
<dbReference type="InterPro" id="IPR014036">
    <property type="entry name" value="DeoR-like_C"/>
</dbReference>
<dbReference type="InterPro" id="IPR037171">
    <property type="entry name" value="NagB/RpiA_transferase-like"/>
</dbReference>
<name>A0A315ZWD2_9FIRM</name>
<dbReference type="Gene3D" id="1.10.10.10">
    <property type="entry name" value="Winged helix-like DNA-binding domain superfamily/Winged helix DNA-binding domain"/>
    <property type="match status" value="1"/>
</dbReference>
<organism evidence="5 6">
    <name type="scientific">Faecalicatena contorta</name>
    <dbReference type="NCBI Taxonomy" id="39482"/>
    <lineage>
        <taxon>Bacteria</taxon>
        <taxon>Bacillati</taxon>
        <taxon>Bacillota</taxon>
        <taxon>Clostridia</taxon>
        <taxon>Lachnospirales</taxon>
        <taxon>Lachnospiraceae</taxon>
        <taxon>Faecalicatena</taxon>
    </lineage>
</organism>
<dbReference type="PROSITE" id="PS00894">
    <property type="entry name" value="HTH_DEOR_1"/>
    <property type="match status" value="1"/>
</dbReference>
<evidence type="ECO:0000256" key="2">
    <source>
        <dbReference type="ARBA" id="ARBA00023125"/>
    </source>
</evidence>
<dbReference type="EMBL" id="UHJJ01000006">
    <property type="protein sequence ID" value="SUQ14327.1"/>
    <property type="molecule type" value="Genomic_DNA"/>
</dbReference>
<dbReference type="OrthoDB" id="9797223at2"/>
<dbReference type="PROSITE" id="PS51000">
    <property type="entry name" value="HTH_DEOR_2"/>
    <property type="match status" value="1"/>
</dbReference>
<dbReference type="InterPro" id="IPR036388">
    <property type="entry name" value="WH-like_DNA-bd_sf"/>
</dbReference>
<dbReference type="InterPro" id="IPR050313">
    <property type="entry name" value="Carb_Metab_HTH_regulators"/>
</dbReference>
<evidence type="ECO:0000259" key="4">
    <source>
        <dbReference type="PROSITE" id="PS51000"/>
    </source>
</evidence>
<dbReference type="Proteomes" id="UP000254051">
    <property type="component" value="Unassembled WGS sequence"/>
</dbReference>
<evidence type="ECO:0000256" key="1">
    <source>
        <dbReference type="ARBA" id="ARBA00023015"/>
    </source>
</evidence>
<evidence type="ECO:0000313" key="5">
    <source>
        <dbReference type="EMBL" id="SUQ14327.1"/>
    </source>
</evidence>
<keyword evidence="6" id="KW-1185">Reference proteome</keyword>
<evidence type="ECO:0000313" key="6">
    <source>
        <dbReference type="Proteomes" id="UP000254051"/>
    </source>
</evidence>
<keyword evidence="1" id="KW-0805">Transcription regulation</keyword>
<accession>A0A315ZWD2</accession>
<dbReference type="Pfam" id="PF00455">
    <property type="entry name" value="DeoRC"/>
    <property type="match status" value="1"/>
</dbReference>
<evidence type="ECO:0000256" key="3">
    <source>
        <dbReference type="ARBA" id="ARBA00023163"/>
    </source>
</evidence>
<feature type="domain" description="HTH deoR-type" evidence="4">
    <location>
        <begin position="3"/>
        <end position="58"/>
    </location>
</feature>
<dbReference type="InterPro" id="IPR036390">
    <property type="entry name" value="WH_DNA-bd_sf"/>
</dbReference>
<dbReference type="GO" id="GO:0003700">
    <property type="term" value="F:DNA-binding transcription factor activity"/>
    <property type="evidence" value="ECO:0007669"/>
    <property type="project" value="InterPro"/>
</dbReference>
<keyword evidence="2 5" id="KW-0238">DNA-binding</keyword>
<protein>
    <submittedName>
        <fullName evidence="5">DNA-binding transcriptional regulator of sugar metabolism, DeoR/GlpR family</fullName>
    </submittedName>
</protein>
<dbReference type="RefSeq" id="WP_109711119.1">
    <property type="nucleotide sequence ID" value="NZ_QGDS01000006.1"/>
</dbReference>
<sequence>MLIAERQDKIVRMVEKRGSVQVEELAKELDVSTMTIRRDLEKLNAQGMINRCHGGAVSKNEVIYADKRIRNSEIKGQLAKACYKYVKESNVVFLDAGTTTYEIAKLISHVPEITVVTNDIEIAKLLLDSPADLIICGGQVQKSTGSTHGYYTTQMIEFLRFDIGFFGTAAIDEDLNVMTPTTDKAFLKRMAVQKSQNSFLVADHSKFHSTALTFVNKITDYDNIVTDFEFPKDAIKEVRKTGTNVIQI</sequence>
<dbReference type="Pfam" id="PF08220">
    <property type="entry name" value="HTH_DeoR"/>
    <property type="match status" value="1"/>
</dbReference>
<dbReference type="GO" id="GO:0003677">
    <property type="term" value="F:DNA binding"/>
    <property type="evidence" value="ECO:0007669"/>
    <property type="project" value="UniProtKB-KW"/>
</dbReference>
<dbReference type="PANTHER" id="PTHR30363:SF46">
    <property type="entry name" value="LYSR FAMILY TRANSCRIPTIONAL REGULATOR"/>
    <property type="match status" value="1"/>
</dbReference>
<dbReference type="SMART" id="SM00420">
    <property type="entry name" value="HTH_DEOR"/>
    <property type="match status" value="1"/>
</dbReference>